<sequence>MEISELLKRSVYAITFGFMGLIIGIWIADLLYILILKNIERVASIYVSVLIIVLVIISASLLGFTKGKSLLE</sequence>
<dbReference type="OrthoDB" id="381647at2157"/>
<feature type="transmembrane region" description="Helical" evidence="1">
    <location>
        <begin position="42"/>
        <end position="64"/>
    </location>
</feature>
<evidence type="ECO:0000313" key="3">
    <source>
        <dbReference type="Proteomes" id="UP000027153"/>
    </source>
</evidence>
<evidence type="ECO:0000256" key="1">
    <source>
        <dbReference type="SAM" id="Phobius"/>
    </source>
</evidence>
<proteinExistence type="predicted"/>
<dbReference type="AlphaFoldDB" id="A0A062V4A7"/>
<feature type="transmembrane region" description="Helical" evidence="1">
    <location>
        <begin position="12"/>
        <end position="36"/>
    </location>
</feature>
<gene>
    <name evidence="2" type="ORF">ANME2D_01586</name>
</gene>
<reference evidence="2 3" key="1">
    <citation type="journal article" date="2013" name="Nature">
        <title>Anaerobic oxidation of methane coupled to nitrate reduction in a novel archaeal lineage.</title>
        <authorList>
            <person name="Haroon M.F."/>
            <person name="Hu S."/>
            <person name="Shi Y."/>
            <person name="Imelfort M."/>
            <person name="Keller J."/>
            <person name="Hugenholtz P."/>
            <person name="Yuan Z."/>
            <person name="Tyson G.W."/>
        </authorList>
    </citation>
    <scope>NUCLEOTIDE SEQUENCE [LARGE SCALE GENOMIC DNA]</scope>
    <source>
        <strain evidence="2 3">ANME-2d</strain>
    </source>
</reference>
<protein>
    <submittedName>
        <fullName evidence="2">Uncharacterized protein</fullName>
    </submittedName>
</protein>
<organism evidence="2 3">
    <name type="scientific">Candidatus Methanoperedens nitratireducens</name>
    <dbReference type="NCBI Taxonomy" id="1392998"/>
    <lineage>
        <taxon>Archaea</taxon>
        <taxon>Methanobacteriati</taxon>
        <taxon>Methanobacteriota</taxon>
        <taxon>Stenosarchaea group</taxon>
        <taxon>Methanomicrobia</taxon>
        <taxon>Methanosarcinales</taxon>
        <taxon>ANME-2 cluster</taxon>
        <taxon>Candidatus Methanoperedentaceae</taxon>
        <taxon>Candidatus Methanoperedens</taxon>
    </lineage>
</organism>
<dbReference type="EMBL" id="JMIY01000003">
    <property type="protein sequence ID" value="KCZ72182.1"/>
    <property type="molecule type" value="Genomic_DNA"/>
</dbReference>
<keyword evidence="1" id="KW-1133">Transmembrane helix</keyword>
<dbReference type="Proteomes" id="UP000027153">
    <property type="component" value="Unassembled WGS sequence"/>
</dbReference>
<accession>A0A062V4A7</accession>
<dbReference type="RefSeq" id="WP_048090242.1">
    <property type="nucleotide sequence ID" value="NZ_JMIY01000003.1"/>
</dbReference>
<keyword evidence="1" id="KW-0812">Transmembrane</keyword>
<keyword evidence="1" id="KW-0472">Membrane</keyword>
<evidence type="ECO:0000313" key="2">
    <source>
        <dbReference type="EMBL" id="KCZ72182.1"/>
    </source>
</evidence>
<name>A0A062V4A7_9EURY</name>
<keyword evidence="3" id="KW-1185">Reference proteome</keyword>
<comment type="caution">
    <text evidence="2">The sequence shown here is derived from an EMBL/GenBank/DDBJ whole genome shotgun (WGS) entry which is preliminary data.</text>
</comment>